<feature type="compositionally biased region" description="Low complexity" evidence="1">
    <location>
        <begin position="109"/>
        <end position="118"/>
    </location>
</feature>
<dbReference type="AlphaFoldDB" id="A0ABD0QFG1"/>
<feature type="region of interest" description="Disordered" evidence="1">
    <location>
        <begin position="85"/>
        <end position="118"/>
    </location>
</feature>
<dbReference type="EMBL" id="JAMKFB020000009">
    <property type="protein sequence ID" value="KAL0184907.1"/>
    <property type="molecule type" value="Genomic_DNA"/>
</dbReference>
<evidence type="ECO:0000256" key="1">
    <source>
        <dbReference type="SAM" id="MobiDB-lite"/>
    </source>
</evidence>
<keyword evidence="3" id="KW-1185">Reference proteome</keyword>
<evidence type="ECO:0000313" key="2">
    <source>
        <dbReference type="EMBL" id="KAL0184907.1"/>
    </source>
</evidence>
<reference evidence="2 3" key="1">
    <citation type="submission" date="2024-05" db="EMBL/GenBank/DDBJ databases">
        <title>Genome sequencing and assembly of Indian major carp, Cirrhinus mrigala (Hamilton, 1822).</title>
        <authorList>
            <person name="Mohindra V."/>
            <person name="Chowdhury L.M."/>
            <person name="Lal K."/>
            <person name="Jena J.K."/>
        </authorList>
    </citation>
    <scope>NUCLEOTIDE SEQUENCE [LARGE SCALE GENOMIC DNA]</scope>
    <source>
        <strain evidence="2">CM1030</strain>
        <tissue evidence="2">Blood</tissue>
    </source>
</reference>
<proteinExistence type="predicted"/>
<organism evidence="2 3">
    <name type="scientific">Cirrhinus mrigala</name>
    <name type="common">Mrigala</name>
    <dbReference type="NCBI Taxonomy" id="683832"/>
    <lineage>
        <taxon>Eukaryota</taxon>
        <taxon>Metazoa</taxon>
        <taxon>Chordata</taxon>
        <taxon>Craniata</taxon>
        <taxon>Vertebrata</taxon>
        <taxon>Euteleostomi</taxon>
        <taxon>Actinopterygii</taxon>
        <taxon>Neopterygii</taxon>
        <taxon>Teleostei</taxon>
        <taxon>Ostariophysi</taxon>
        <taxon>Cypriniformes</taxon>
        <taxon>Cyprinidae</taxon>
        <taxon>Labeoninae</taxon>
        <taxon>Labeonini</taxon>
        <taxon>Cirrhinus</taxon>
    </lineage>
</organism>
<feature type="non-terminal residue" evidence="2">
    <location>
        <position position="1"/>
    </location>
</feature>
<name>A0ABD0QFG1_CIRMR</name>
<dbReference type="Proteomes" id="UP001529510">
    <property type="component" value="Unassembled WGS sequence"/>
</dbReference>
<feature type="compositionally biased region" description="Polar residues" evidence="1">
    <location>
        <begin position="98"/>
        <end position="108"/>
    </location>
</feature>
<evidence type="ECO:0000313" key="3">
    <source>
        <dbReference type="Proteomes" id="UP001529510"/>
    </source>
</evidence>
<sequence>NGALYFNRITNGLNGNNGYGYSNGQEDVSSYGNNVYGNRFQEILLDRSQSHTRGRGHSIPLPINPGPLKAQVENDHEGEDLDIKRQTQGGGTIAVVNKTVQPVQPGTTSSSSSSSSSS</sequence>
<protein>
    <submittedName>
        <fullName evidence="2">Uncharacterized protein</fullName>
    </submittedName>
</protein>
<comment type="caution">
    <text evidence="2">The sequence shown here is derived from an EMBL/GenBank/DDBJ whole genome shotgun (WGS) entry which is preliminary data.</text>
</comment>
<feature type="non-terminal residue" evidence="2">
    <location>
        <position position="118"/>
    </location>
</feature>
<gene>
    <name evidence="2" type="ORF">M9458_020603</name>
</gene>
<accession>A0ABD0QFG1</accession>